<evidence type="ECO:0000313" key="4">
    <source>
        <dbReference type="EMBL" id="MDA4844862.1"/>
    </source>
</evidence>
<feature type="signal peptide" evidence="2">
    <location>
        <begin position="1"/>
        <end position="23"/>
    </location>
</feature>
<accession>A0ABT4VJG2</accession>
<proteinExistence type="predicted"/>
<organism evidence="4 5">
    <name type="scientific">Hoeflea poritis</name>
    <dbReference type="NCBI Taxonomy" id="2993659"/>
    <lineage>
        <taxon>Bacteria</taxon>
        <taxon>Pseudomonadati</taxon>
        <taxon>Pseudomonadota</taxon>
        <taxon>Alphaproteobacteria</taxon>
        <taxon>Hyphomicrobiales</taxon>
        <taxon>Rhizobiaceae</taxon>
        <taxon>Hoeflea</taxon>
    </lineage>
</organism>
<keyword evidence="1 4" id="KW-0378">Hydrolase</keyword>
<keyword evidence="2" id="KW-0732">Signal</keyword>
<reference evidence="4" key="1">
    <citation type="submission" date="2022-11" db="EMBL/GenBank/DDBJ databases">
        <title>Hoeflea poritis sp. nov., isolated from scleractinian coral Porites lutea.</title>
        <authorList>
            <person name="Zhang G."/>
            <person name="Wei Q."/>
            <person name="Cai L."/>
        </authorList>
    </citation>
    <scope>NUCLEOTIDE SEQUENCE</scope>
    <source>
        <strain evidence="4">E7-10</strain>
    </source>
</reference>
<dbReference type="InterPro" id="IPR000073">
    <property type="entry name" value="AB_hydrolase_1"/>
</dbReference>
<dbReference type="GO" id="GO:0016787">
    <property type="term" value="F:hydrolase activity"/>
    <property type="evidence" value="ECO:0007669"/>
    <property type="project" value="UniProtKB-KW"/>
</dbReference>
<protein>
    <submittedName>
        <fullName evidence="4">Alpha/beta hydrolase</fullName>
    </submittedName>
</protein>
<dbReference type="InterPro" id="IPR029058">
    <property type="entry name" value="AB_hydrolase_fold"/>
</dbReference>
<keyword evidence="5" id="KW-1185">Reference proteome</keyword>
<dbReference type="PANTHER" id="PTHR43798:SF31">
    <property type="entry name" value="AB HYDROLASE SUPERFAMILY PROTEIN YCLE"/>
    <property type="match status" value="1"/>
</dbReference>
<gene>
    <name evidence="4" type="ORF">OOZ53_05845</name>
</gene>
<dbReference type="Pfam" id="PF12697">
    <property type="entry name" value="Abhydrolase_6"/>
    <property type="match status" value="1"/>
</dbReference>
<evidence type="ECO:0000256" key="1">
    <source>
        <dbReference type="ARBA" id="ARBA00022801"/>
    </source>
</evidence>
<dbReference type="EMBL" id="JAPJZH010000003">
    <property type="protein sequence ID" value="MDA4844862.1"/>
    <property type="molecule type" value="Genomic_DNA"/>
</dbReference>
<evidence type="ECO:0000313" key="5">
    <source>
        <dbReference type="Proteomes" id="UP001148313"/>
    </source>
</evidence>
<sequence length="336" mass="34888">MKRMTTLLAAAAAALTLAMPASSEQLAGLVPSTVTSPDGVSIAVVESGETTGPAVLFVHGFSQSAAAWRKQMLGDLAKTHHLIAFDLRGHGYSAKPEDPKHYVSSKLWADDIAAVIAEKGLDDVVLVGWSYGGLPVLDYVAEHGEGKLAGLVFVATGYNLDLRPPDAGGPELVLGPGVIENTGPMAGIPAGPPDADLDGCAAAGTCGAYGRQLAGTKRFLEMVPGSPMSEAAMAEALAYNLQTPPYVRRAMVIDRFVTGGPLDHAPTLGTIKVPALLLHGAKDQHVLPRSTEIMQELIEAGGGTTQRIVLEGIGHAPFLEDPARFDSALKAFVSGL</sequence>
<dbReference type="Proteomes" id="UP001148313">
    <property type="component" value="Unassembled WGS sequence"/>
</dbReference>
<name>A0ABT4VJG2_9HYPH</name>
<dbReference type="Gene3D" id="3.40.50.1820">
    <property type="entry name" value="alpha/beta hydrolase"/>
    <property type="match status" value="1"/>
</dbReference>
<evidence type="ECO:0000259" key="3">
    <source>
        <dbReference type="Pfam" id="PF12697"/>
    </source>
</evidence>
<feature type="domain" description="AB hydrolase-1" evidence="3">
    <location>
        <begin position="55"/>
        <end position="325"/>
    </location>
</feature>
<dbReference type="RefSeq" id="WP_271088412.1">
    <property type="nucleotide sequence ID" value="NZ_JAPJZH010000003.1"/>
</dbReference>
<comment type="caution">
    <text evidence="4">The sequence shown here is derived from an EMBL/GenBank/DDBJ whole genome shotgun (WGS) entry which is preliminary data.</text>
</comment>
<dbReference type="PANTHER" id="PTHR43798">
    <property type="entry name" value="MONOACYLGLYCEROL LIPASE"/>
    <property type="match status" value="1"/>
</dbReference>
<feature type="chain" id="PRO_5046468686" evidence="2">
    <location>
        <begin position="24"/>
        <end position="336"/>
    </location>
</feature>
<evidence type="ECO:0000256" key="2">
    <source>
        <dbReference type="SAM" id="SignalP"/>
    </source>
</evidence>
<dbReference type="SUPFAM" id="SSF53474">
    <property type="entry name" value="alpha/beta-Hydrolases"/>
    <property type="match status" value="1"/>
</dbReference>
<dbReference type="InterPro" id="IPR050266">
    <property type="entry name" value="AB_hydrolase_sf"/>
</dbReference>